<evidence type="ECO:0000313" key="7">
    <source>
        <dbReference type="EMBL" id="SFK81510.1"/>
    </source>
</evidence>
<feature type="transmembrane region" description="Helical" evidence="6">
    <location>
        <begin position="299"/>
        <end position="329"/>
    </location>
</feature>
<feature type="transmembrane region" description="Helical" evidence="6">
    <location>
        <begin position="421"/>
        <end position="442"/>
    </location>
</feature>
<accession>A0A1I4CLH0</accession>
<evidence type="ECO:0000256" key="6">
    <source>
        <dbReference type="SAM" id="Phobius"/>
    </source>
</evidence>
<name>A0A1I4CLH0_9HYPH</name>
<evidence type="ECO:0000256" key="1">
    <source>
        <dbReference type="ARBA" id="ARBA00004141"/>
    </source>
</evidence>
<evidence type="ECO:0000313" key="8">
    <source>
        <dbReference type="Proteomes" id="UP000199598"/>
    </source>
</evidence>
<dbReference type="Proteomes" id="UP000199598">
    <property type="component" value="Unassembled WGS sequence"/>
</dbReference>
<proteinExistence type="predicted"/>
<dbReference type="Pfam" id="PF00209">
    <property type="entry name" value="SNF"/>
    <property type="match status" value="2"/>
</dbReference>
<evidence type="ECO:0000256" key="2">
    <source>
        <dbReference type="ARBA" id="ARBA00022448"/>
    </source>
</evidence>
<protein>
    <submittedName>
        <fullName evidence="7">Neurotransmitter:Na+ symporter, NSS family</fullName>
    </submittedName>
</protein>
<dbReference type="PROSITE" id="PS50267">
    <property type="entry name" value="NA_NEUROTRAN_SYMP_3"/>
    <property type="match status" value="1"/>
</dbReference>
<feature type="transmembrane region" description="Helical" evidence="6">
    <location>
        <begin position="247"/>
        <end position="273"/>
    </location>
</feature>
<dbReference type="NCBIfam" id="NF037979">
    <property type="entry name" value="Na_transp"/>
    <property type="match status" value="1"/>
</dbReference>
<evidence type="ECO:0000256" key="4">
    <source>
        <dbReference type="ARBA" id="ARBA00022989"/>
    </source>
</evidence>
<evidence type="ECO:0000256" key="5">
    <source>
        <dbReference type="ARBA" id="ARBA00023136"/>
    </source>
</evidence>
<dbReference type="InterPro" id="IPR047218">
    <property type="entry name" value="YocR/YhdH-like"/>
</dbReference>
<keyword evidence="3 6" id="KW-0812">Transmembrane</keyword>
<dbReference type="InterPro" id="IPR000175">
    <property type="entry name" value="Na/ntran_symport"/>
</dbReference>
<dbReference type="CDD" id="cd10336">
    <property type="entry name" value="SLC6sbd_Tyt1-Like"/>
    <property type="match status" value="1"/>
</dbReference>
<organism evidence="7 8">
    <name type="scientific">Pseudovibrio ascidiaceicola</name>
    <dbReference type="NCBI Taxonomy" id="285279"/>
    <lineage>
        <taxon>Bacteria</taxon>
        <taxon>Pseudomonadati</taxon>
        <taxon>Pseudomonadota</taxon>
        <taxon>Alphaproteobacteria</taxon>
        <taxon>Hyphomicrobiales</taxon>
        <taxon>Stappiaceae</taxon>
        <taxon>Pseudovibrio</taxon>
    </lineage>
</organism>
<dbReference type="PANTHER" id="PTHR42948">
    <property type="entry name" value="TRANSPORTER"/>
    <property type="match status" value="1"/>
</dbReference>
<feature type="transmembrane region" description="Helical" evidence="6">
    <location>
        <begin position="83"/>
        <end position="104"/>
    </location>
</feature>
<keyword evidence="2" id="KW-0813">Transport</keyword>
<feature type="transmembrane region" description="Helical" evidence="6">
    <location>
        <begin position="39"/>
        <end position="63"/>
    </location>
</feature>
<keyword evidence="4 6" id="KW-1133">Transmembrane helix</keyword>
<feature type="transmembrane region" description="Helical" evidence="6">
    <location>
        <begin position="382"/>
        <end position="400"/>
    </location>
</feature>
<dbReference type="RefSeq" id="WP_093521472.1">
    <property type="nucleotide sequence ID" value="NZ_FOSK01000009.1"/>
</dbReference>
<keyword evidence="5 6" id="KW-0472">Membrane</keyword>
<dbReference type="PANTHER" id="PTHR42948:SF1">
    <property type="entry name" value="TRANSPORTER"/>
    <property type="match status" value="1"/>
</dbReference>
<dbReference type="EMBL" id="FOSK01000009">
    <property type="protein sequence ID" value="SFK81510.1"/>
    <property type="molecule type" value="Genomic_DNA"/>
</dbReference>
<dbReference type="SUPFAM" id="SSF161070">
    <property type="entry name" value="SNF-like"/>
    <property type="match status" value="1"/>
</dbReference>
<feature type="transmembrane region" description="Helical" evidence="6">
    <location>
        <begin position="175"/>
        <end position="201"/>
    </location>
</feature>
<dbReference type="PRINTS" id="PR00176">
    <property type="entry name" value="NANEUSMPORT"/>
</dbReference>
<comment type="caution">
    <text evidence="7">The sequence shown here is derived from an EMBL/GenBank/DDBJ whole genome shotgun (WGS) entry which is preliminary data.</text>
</comment>
<feature type="transmembrane region" description="Helical" evidence="6">
    <location>
        <begin position="12"/>
        <end position="33"/>
    </location>
</feature>
<gene>
    <name evidence="7" type="ORF">SAMN04488518_109211</name>
</gene>
<feature type="transmembrane region" description="Helical" evidence="6">
    <location>
        <begin position="143"/>
        <end position="163"/>
    </location>
</feature>
<sequence>MQREHWGSRIGFILAAAGSAVGLGNIWKFPYLVGAQGGGAFLVVYIGFLIAIGLCVMIAEIALGRQAQANPFSAFRRVGGTGWSVFGLMAVLTAFLILSFYSVVGGWTIAYVVKTITGGFSGYSGAEFEGHFGALVTDAVEPIIYHAAFMAIGVVIVINGISGGIEKASKIMMPLLFVLLALLVIRSLTLDGAMAGVEYFLVPDWSHLNADMVAAALGQAFFTLSLGMGALITYGSYLGNKESIPNAALWVVGLDLLVAVLAGFLILPAVFAFNMDPAAGPGLTFITLPAIFAELPFGMFIQLCFFVLLFVAAITSAISLLQVVVAFICEEFNVGRKAATIWVGIVIFLFGVPSSLALGVWGDITFFELNIFDFLGYLTDNYFLPLGAIATCLVAGWVSYDKFAAEVTNNGERPFAYLTAWKWMCRVVAPLAIIWVMVHSIFGA</sequence>
<comment type="subcellular location">
    <subcellularLocation>
        <location evidence="1">Membrane</location>
        <topology evidence="1">Multi-pass membrane protein</topology>
    </subcellularLocation>
</comment>
<feature type="transmembrane region" description="Helical" evidence="6">
    <location>
        <begin position="213"/>
        <end position="235"/>
    </location>
</feature>
<keyword evidence="8" id="KW-1185">Reference proteome</keyword>
<dbReference type="InterPro" id="IPR037272">
    <property type="entry name" value="SNS_sf"/>
</dbReference>
<evidence type="ECO:0000256" key="3">
    <source>
        <dbReference type="ARBA" id="ARBA00022692"/>
    </source>
</evidence>
<reference evidence="7 8" key="1">
    <citation type="submission" date="2016-10" db="EMBL/GenBank/DDBJ databases">
        <authorList>
            <person name="Varghese N."/>
            <person name="Submissions S."/>
        </authorList>
    </citation>
    <scope>NUCLEOTIDE SEQUENCE [LARGE SCALE GENOMIC DNA]</scope>
    <source>
        <strain evidence="7 8">DSM 16392</strain>
    </source>
</reference>
<feature type="transmembrane region" description="Helical" evidence="6">
    <location>
        <begin position="341"/>
        <end position="362"/>
    </location>
</feature>